<dbReference type="GO" id="GO:0032259">
    <property type="term" value="P:methylation"/>
    <property type="evidence" value="ECO:0007669"/>
    <property type="project" value="UniProtKB-KW"/>
</dbReference>
<dbReference type="Gene3D" id="3.90.1150.10">
    <property type="entry name" value="Aspartate Aminotransferase, domain 1"/>
    <property type="match status" value="1"/>
</dbReference>
<evidence type="ECO:0000256" key="5">
    <source>
        <dbReference type="ARBA" id="ARBA00022490"/>
    </source>
</evidence>
<dbReference type="GO" id="GO:0004372">
    <property type="term" value="F:glycine hydroxymethyltransferase activity"/>
    <property type="evidence" value="ECO:0007669"/>
    <property type="project" value="UniProtKB-UniRule"/>
</dbReference>
<feature type="site" description="Plays an important role in substrate specificity" evidence="9">
    <location>
        <position position="217"/>
    </location>
</feature>
<keyword evidence="6 9" id="KW-0554">One-carbon metabolism</keyword>
<dbReference type="Gene3D" id="3.40.640.10">
    <property type="entry name" value="Type I PLP-dependent aspartate aminotransferase-like (Major domain)"/>
    <property type="match status" value="1"/>
</dbReference>
<feature type="binding site" evidence="9">
    <location>
        <begin position="113"/>
        <end position="115"/>
    </location>
    <ligand>
        <name>(6S)-5,6,7,8-tetrahydrofolate</name>
        <dbReference type="ChEBI" id="CHEBI:57453"/>
    </ligand>
</feature>
<dbReference type="SUPFAM" id="SSF53383">
    <property type="entry name" value="PLP-dependent transferases"/>
    <property type="match status" value="1"/>
</dbReference>
<evidence type="ECO:0000313" key="12">
    <source>
        <dbReference type="EMBL" id="OGD65056.1"/>
    </source>
</evidence>
<dbReference type="GO" id="GO:0035999">
    <property type="term" value="P:tetrahydrofolate interconversion"/>
    <property type="evidence" value="ECO:0007669"/>
    <property type="project" value="UniProtKB-UniRule"/>
</dbReference>
<dbReference type="GO" id="GO:0005829">
    <property type="term" value="C:cytosol"/>
    <property type="evidence" value="ECO:0007669"/>
    <property type="project" value="TreeGrafter"/>
</dbReference>
<comment type="catalytic activity">
    <reaction evidence="9">
        <text>(6R)-5,10-methylene-5,6,7,8-tetrahydrofolate + glycine + H2O = (6S)-5,6,7,8-tetrahydrofolate + L-serine</text>
        <dbReference type="Rhea" id="RHEA:15481"/>
        <dbReference type="ChEBI" id="CHEBI:15377"/>
        <dbReference type="ChEBI" id="CHEBI:15636"/>
        <dbReference type="ChEBI" id="CHEBI:33384"/>
        <dbReference type="ChEBI" id="CHEBI:57305"/>
        <dbReference type="ChEBI" id="CHEBI:57453"/>
        <dbReference type="EC" id="2.1.2.1"/>
    </reaction>
</comment>
<dbReference type="PANTHER" id="PTHR11680:SF35">
    <property type="entry name" value="SERINE HYDROXYMETHYLTRANSFERASE 1"/>
    <property type="match status" value="1"/>
</dbReference>
<proteinExistence type="inferred from homology"/>
<comment type="subcellular location">
    <subcellularLocation>
        <location evidence="2 9">Cytoplasm</location>
    </subcellularLocation>
</comment>
<comment type="cofactor">
    <cofactor evidence="1 9 10">
        <name>pyridoxal 5'-phosphate</name>
        <dbReference type="ChEBI" id="CHEBI:597326"/>
    </cofactor>
</comment>
<dbReference type="EC" id="2.1.2.1" evidence="9"/>
<dbReference type="Proteomes" id="UP000177481">
    <property type="component" value="Unassembled WGS sequence"/>
</dbReference>
<dbReference type="InterPro" id="IPR015424">
    <property type="entry name" value="PyrdxlP-dep_Trfase"/>
</dbReference>
<keyword evidence="8 9" id="KW-0663">Pyridoxal phosphate</keyword>
<feature type="domain" description="Serine hydroxymethyltransferase-like" evidence="11">
    <location>
        <begin position="2"/>
        <end position="370"/>
    </location>
</feature>
<dbReference type="GO" id="GO:0019264">
    <property type="term" value="P:glycine biosynthetic process from serine"/>
    <property type="evidence" value="ECO:0007669"/>
    <property type="project" value="UniProtKB-UniRule"/>
</dbReference>
<comment type="caution">
    <text evidence="9">Lacks conserved residue(s) required for the propagation of feature annotation.</text>
</comment>
<evidence type="ECO:0000256" key="6">
    <source>
        <dbReference type="ARBA" id="ARBA00022563"/>
    </source>
</evidence>
<dbReference type="NCBIfam" id="NF000586">
    <property type="entry name" value="PRK00011.1"/>
    <property type="match status" value="1"/>
</dbReference>
<comment type="similarity">
    <text evidence="3 9">Belongs to the SHMT family.</text>
</comment>
<dbReference type="STRING" id="1797471.A3A71_03120"/>
<dbReference type="InterPro" id="IPR015421">
    <property type="entry name" value="PyrdxlP-dep_Trfase_major"/>
</dbReference>
<reference evidence="12 13" key="1">
    <citation type="journal article" date="2016" name="Nat. Commun.">
        <title>Thousands of microbial genomes shed light on interconnected biogeochemical processes in an aquifer system.</title>
        <authorList>
            <person name="Anantharaman K."/>
            <person name="Brown C.T."/>
            <person name="Hug L.A."/>
            <person name="Sharon I."/>
            <person name="Castelle C.J."/>
            <person name="Probst A.J."/>
            <person name="Thomas B.C."/>
            <person name="Singh A."/>
            <person name="Wilkins M.J."/>
            <person name="Karaoz U."/>
            <person name="Brodie E.L."/>
            <person name="Williams K.H."/>
            <person name="Hubbard S.S."/>
            <person name="Banfield J.F."/>
        </authorList>
    </citation>
    <scope>NUCLEOTIDE SEQUENCE [LARGE SCALE GENOMIC DNA]</scope>
</reference>
<keyword evidence="5 9" id="KW-0963">Cytoplasm</keyword>
<dbReference type="CDD" id="cd00378">
    <property type="entry name" value="SHMT"/>
    <property type="match status" value="1"/>
</dbReference>
<comment type="subunit">
    <text evidence="4 9">Homodimer.</text>
</comment>
<dbReference type="HAMAP" id="MF_00051">
    <property type="entry name" value="SHMT"/>
    <property type="match status" value="1"/>
</dbReference>
<feature type="modified residue" description="N6-(pyridoxal phosphate)lysine" evidence="9 10">
    <location>
        <position position="218"/>
    </location>
</feature>
<dbReference type="AlphaFoldDB" id="A0A1F5ECS4"/>
<keyword evidence="7 9" id="KW-0808">Transferase</keyword>
<evidence type="ECO:0000256" key="9">
    <source>
        <dbReference type="HAMAP-Rule" id="MF_00051"/>
    </source>
</evidence>
<comment type="function">
    <text evidence="9">Catalyzes the reversible interconversion of serine and glycine with tetrahydrofolate (THF) serving as the one-carbon carrier. This reaction serves as the major source of one-carbon groups required for the biosynthesis of purines, thymidylate, methionine, and other important biomolecules. Also exhibits THF-independent aldolase activity toward beta-hydroxyamino acids, producing glycine and aldehydes, via a retro-aldol mechanism.</text>
</comment>
<dbReference type="Pfam" id="PF00464">
    <property type="entry name" value="SHMT"/>
    <property type="match status" value="1"/>
</dbReference>
<evidence type="ECO:0000256" key="4">
    <source>
        <dbReference type="ARBA" id="ARBA00011738"/>
    </source>
</evidence>
<comment type="pathway">
    <text evidence="9">Amino-acid biosynthesis; glycine biosynthesis; glycine from L-serine: step 1/1.</text>
</comment>
<dbReference type="GO" id="GO:0008168">
    <property type="term" value="F:methyltransferase activity"/>
    <property type="evidence" value="ECO:0007669"/>
    <property type="project" value="UniProtKB-KW"/>
</dbReference>
<name>A0A1F5ECS4_9BACT</name>
<dbReference type="UniPathway" id="UPA00288">
    <property type="reaction ID" value="UER01023"/>
</dbReference>
<dbReference type="InterPro" id="IPR039429">
    <property type="entry name" value="SHMT-like_dom"/>
</dbReference>
<protein>
    <recommendedName>
        <fullName evidence="9">Serine hydroxymethyltransferase</fullName>
        <shortName evidence="9">SHMT</shortName>
        <shortName evidence="9">Serine methylase</shortName>
        <ecNumber evidence="9">2.1.2.1</ecNumber>
    </recommendedName>
</protein>
<gene>
    <name evidence="9" type="primary">glyA</name>
    <name evidence="12" type="ORF">A3A71_03120</name>
</gene>
<organism evidence="12 13">
    <name type="scientific">Candidatus Berkelbacteria bacterium RIFCSPLOWO2_01_FULL_50_28</name>
    <dbReference type="NCBI Taxonomy" id="1797471"/>
    <lineage>
        <taxon>Bacteria</taxon>
        <taxon>Candidatus Berkelbacteria</taxon>
    </lineage>
</organism>
<keyword evidence="12" id="KW-0489">Methyltransferase</keyword>
<feature type="binding site" evidence="9">
    <location>
        <position position="109"/>
    </location>
    <ligand>
        <name>(6S)-5,6,7,8-tetrahydrofolate</name>
        <dbReference type="ChEBI" id="CHEBI:57453"/>
    </ligand>
</feature>
<keyword evidence="9" id="KW-0028">Amino-acid biosynthesis</keyword>
<evidence type="ECO:0000256" key="8">
    <source>
        <dbReference type="ARBA" id="ARBA00022898"/>
    </source>
</evidence>
<dbReference type="FunFam" id="3.40.640.10:FF:000001">
    <property type="entry name" value="Serine hydroxymethyltransferase"/>
    <property type="match status" value="1"/>
</dbReference>
<evidence type="ECO:0000256" key="1">
    <source>
        <dbReference type="ARBA" id="ARBA00001933"/>
    </source>
</evidence>
<dbReference type="EMBL" id="MEZX01000001">
    <property type="protein sequence ID" value="OGD65056.1"/>
    <property type="molecule type" value="Genomic_DNA"/>
</dbReference>
<dbReference type="InterPro" id="IPR001085">
    <property type="entry name" value="Ser_HO-MeTrfase"/>
</dbReference>
<evidence type="ECO:0000259" key="11">
    <source>
        <dbReference type="Pfam" id="PF00464"/>
    </source>
</evidence>
<dbReference type="GO" id="GO:0030170">
    <property type="term" value="F:pyridoxal phosphate binding"/>
    <property type="evidence" value="ECO:0007669"/>
    <property type="project" value="UniProtKB-UniRule"/>
</dbReference>
<dbReference type="InterPro" id="IPR015422">
    <property type="entry name" value="PyrdxlP-dep_Trfase_small"/>
</dbReference>
<accession>A0A1F5ECS4</accession>
<evidence type="ECO:0000256" key="10">
    <source>
        <dbReference type="PIRSR" id="PIRSR000412-50"/>
    </source>
</evidence>
<evidence type="ECO:0000256" key="3">
    <source>
        <dbReference type="ARBA" id="ARBA00006376"/>
    </source>
</evidence>
<dbReference type="InterPro" id="IPR049943">
    <property type="entry name" value="Ser_HO-MeTrfase-like"/>
</dbReference>
<evidence type="ECO:0000313" key="13">
    <source>
        <dbReference type="Proteomes" id="UP000177481"/>
    </source>
</evidence>
<comment type="pathway">
    <text evidence="9">One-carbon metabolism; tetrahydrofolate interconversion.</text>
</comment>
<dbReference type="PANTHER" id="PTHR11680">
    <property type="entry name" value="SERINE HYDROXYMETHYLTRANSFERASE"/>
    <property type="match status" value="1"/>
</dbReference>
<evidence type="ECO:0000256" key="7">
    <source>
        <dbReference type="ARBA" id="ARBA00022679"/>
    </source>
</evidence>
<dbReference type="UniPathway" id="UPA00193"/>
<sequence length="379" mass="41304">MINELIEQEKIRQNKAINLIASENYASEAVKTALSSSFTDKYAEGYPGKRYYAGNKIVDELESEVKSLAQKVFHTDYHVNVQAYSGSIANLAVYYALLQPGDTFMGLELSHGGHLTHGHPVTLTGHLYKRITYHVDNKTEMLDYDEIQQLAKEHKPKLIISGASAYSRTIDFERISKIAHEVGAYHLADISHISGLVATGLHPSPFGNADIITTTTHKILRGPRGALIFCQDALSTRIDKAIFPGLQGGPHMNTIAAIGVCLEEALQPNYKTYCQTVIENASALSEELKEAGLKIVANGTDNHLFMIDLRPLGIDGNTAQNKLEAAGIIVNKNTIPFDDASPQNPSGIRIGTPAITTRGMTPEDMPELAAKIATILKTP</sequence>
<dbReference type="PIRSF" id="PIRSF000412">
    <property type="entry name" value="SHMT"/>
    <property type="match status" value="1"/>
</dbReference>
<comment type="caution">
    <text evidence="12">The sequence shown here is derived from an EMBL/GenBank/DDBJ whole genome shotgun (WGS) entry which is preliminary data.</text>
</comment>
<evidence type="ECO:0000256" key="2">
    <source>
        <dbReference type="ARBA" id="ARBA00004496"/>
    </source>
</evidence>